<reference evidence="1" key="1">
    <citation type="submission" date="2017-07" db="EMBL/GenBank/DDBJ databases">
        <authorList>
            <person name="Mikheyev A."/>
            <person name="Grau M."/>
        </authorList>
    </citation>
    <scope>NUCLEOTIDE SEQUENCE</scope>
    <source>
        <tissue evidence="1">Venom_gland</tissue>
    </source>
</reference>
<evidence type="ECO:0000313" key="1">
    <source>
        <dbReference type="EMBL" id="LAA84067.1"/>
    </source>
</evidence>
<name>A0A2D4IIQ6_MICLE</name>
<reference evidence="1" key="2">
    <citation type="submission" date="2017-11" db="EMBL/GenBank/DDBJ databases">
        <title>Coralsnake Venomics: Analyses of Venom Gland Transcriptomes and Proteomes of Six Brazilian Taxa.</title>
        <authorList>
            <person name="Aird S.D."/>
            <person name="Jorge da Silva N."/>
            <person name="Qiu L."/>
            <person name="Villar-Briones A."/>
            <person name="Aparecida-Saddi V."/>
            <person name="Campos-Telles M.P."/>
            <person name="Grau M."/>
            <person name="Mikheyev A.S."/>
        </authorList>
    </citation>
    <scope>NUCLEOTIDE SEQUENCE</scope>
    <source>
        <tissue evidence="1">Venom_gland</tissue>
    </source>
</reference>
<dbReference type="EMBL" id="IACK01106835">
    <property type="protein sequence ID" value="LAA84072.1"/>
    <property type="molecule type" value="Transcribed_RNA"/>
</dbReference>
<sequence>MQRGLDPKVILQNLKHIEGRSSHLARSYPEHLPDMLDFNSQNLGSTISAHLARRRMAMDLRESLLKVIETWLSSYHCLQSWSLCREGLNNLAILAAKNSRS</sequence>
<accession>A0A2D4IIQ6</accession>
<dbReference type="AlphaFoldDB" id="A0A2D4IIQ6"/>
<protein>
    <submittedName>
        <fullName evidence="1">Uncharacterized protein</fullName>
    </submittedName>
</protein>
<proteinExistence type="predicted"/>
<organism evidence="1">
    <name type="scientific">Micrurus lemniscatus lemniscatus</name>
    <dbReference type="NCBI Taxonomy" id="129467"/>
    <lineage>
        <taxon>Eukaryota</taxon>
        <taxon>Metazoa</taxon>
        <taxon>Chordata</taxon>
        <taxon>Craniata</taxon>
        <taxon>Vertebrata</taxon>
        <taxon>Euteleostomi</taxon>
        <taxon>Lepidosauria</taxon>
        <taxon>Squamata</taxon>
        <taxon>Bifurcata</taxon>
        <taxon>Unidentata</taxon>
        <taxon>Episquamata</taxon>
        <taxon>Toxicofera</taxon>
        <taxon>Serpentes</taxon>
        <taxon>Colubroidea</taxon>
        <taxon>Elapidae</taxon>
        <taxon>Elapinae</taxon>
        <taxon>Micrurus</taxon>
    </lineage>
</organism>
<dbReference type="EMBL" id="IACK01106834">
    <property type="protein sequence ID" value="LAA84067.1"/>
    <property type="molecule type" value="Transcribed_RNA"/>
</dbReference>